<reference evidence="1" key="1">
    <citation type="journal article" date="2015" name="Nature">
        <title>Complex archaea that bridge the gap between prokaryotes and eukaryotes.</title>
        <authorList>
            <person name="Spang A."/>
            <person name="Saw J.H."/>
            <person name="Jorgensen S.L."/>
            <person name="Zaremba-Niedzwiedzka K."/>
            <person name="Martijn J."/>
            <person name="Lind A.E."/>
            <person name="van Eijk R."/>
            <person name="Schleper C."/>
            <person name="Guy L."/>
            <person name="Ettema T.J."/>
        </authorList>
    </citation>
    <scope>NUCLEOTIDE SEQUENCE</scope>
</reference>
<sequence>CGNPASRVEVNYYSGLQSLPRTVEQTILRLAHAKMPTEPCGCDVTQRLWKRDRRIPDVLTKLRLECPFGMSDGAWTAWRFTQTMKLVRAGTEIIR</sequence>
<accession>A0A0F9M3H3</accession>
<name>A0A0F9M3H3_9ZZZZ</name>
<organism evidence="1">
    <name type="scientific">marine sediment metagenome</name>
    <dbReference type="NCBI Taxonomy" id="412755"/>
    <lineage>
        <taxon>unclassified sequences</taxon>
        <taxon>metagenomes</taxon>
        <taxon>ecological metagenomes</taxon>
    </lineage>
</organism>
<evidence type="ECO:0000313" key="1">
    <source>
        <dbReference type="EMBL" id="KKN01935.1"/>
    </source>
</evidence>
<dbReference type="AlphaFoldDB" id="A0A0F9M3H3"/>
<gene>
    <name evidence="1" type="ORF">LCGC14_1122700</name>
</gene>
<protein>
    <submittedName>
        <fullName evidence="1">Uncharacterized protein</fullName>
    </submittedName>
</protein>
<dbReference type="EMBL" id="LAZR01005203">
    <property type="protein sequence ID" value="KKN01935.1"/>
    <property type="molecule type" value="Genomic_DNA"/>
</dbReference>
<comment type="caution">
    <text evidence="1">The sequence shown here is derived from an EMBL/GenBank/DDBJ whole genome shotgun (WGS) entry which is preliminary data.</text>
</comment>
<proteinExistence type="predicted"/>
<feature type="non-terminal residue" evidence="1">
    <location>
        <position position="1"/>
    </location>
</feature>